<feature type="non-terminal residue" evidence="3">
    <location>
        <position position="127"/>
    </location>
</feature>
<evidence type="ECO:0000256" key="2">
    <source>
        <dbReference type="SAM" id="SignalP"/>
    </source>
</evidence>
<reference evidence="4" key="1">
    <citation type="journal article" date="2015" name="PLoS Genet.">
        <title>Genome Sequence and Transcriptome Analyses of Chrysochromulina tobin: Metabolic Tools for Enhanced Algal Fitness in the Prominent Order Prymnesiales (Haptophyceae).</title>
        <authorList>
            <person name="Hovde B.T."/>
            <person name="Deodato C.R."/>
            <person name="Hunsperger H.M."/>
            <person name="Ryken S.A."/>
            <person name="Yost W."/>
            <person name="Jha R.K."/>
            <person name="Patterson J."/>
            <person name="Monnat R.J. Jr."/>
            <person name="Barlow S.B."/>
            <person name="Starkenburg S.R."/>
            <person name="Cattolico R.A."/>
        </authorList>
    </citation>
    <scope>NUCLEOTIDE SEQUENCE</scope>
    <source>
        <strain evidence="4">CCMP291</strain>
    </source>
</reference>
<accession>A0A0M0K5B0</accession>
<keyword evidence="4" id="KW-1185">Reference proteome</keyword>
<sequence length="127" mass="12671">MLYAFLASAALAFVSPSGLLAPRPRLARPPTITALADADLDAQLDALTQKLEILQLKAQLAELQRSAAAATSAEATTIVQAAAPVPPAEPIAAAVQAVVTAPAAIDSAAQVATAEPVVAQVVAAPEA</sequence>
<feature type="signal peptide" evidence="2">
    <location>
        <begin position="1"/>
        <end position="16"/>
    </location>
</feature>
<organism evidence="3 4">
    <name type="scientific">Chrysochromulina tobinii</name>
    <dbReference type="NCBI Taxonomy" id="1460289"/>
    <lineage>
        <taxon>Eukaryota</taxon>
        <taxon>Haptista</taxon>
        <taxon>Haptophyta</taxon>
        <taxon>Prymnesiophyceae</taxon>
        <taxon>Prymnesiales</taxon>
        <taxon>Chrysochromulinaceae</taxon>
        <taxon>Chrysochromulina</taxon>
    </lineage>
</organism>
<dbReference type="EMBL" id="JWZX01001360">
    <property type="protein sequence ID" value="KOO33984.1"/>
    <property type="molecule type" value="Genomic_DNA"/>
</dbReference>
<feature type="coiled-coil region" evidence="1">
    <location>
        <begin position="37"/>
        <end position="73"/>
    </location>
</feature>
<dbReference type="Proteomes" id="UP000037460">
    <property type="component" value="Unassembled WGS sequence"/>
</dbReference>
<gene>
    <name evidence="3" type="ORF">Ctob_010974</name>
</gene>
<evidence type="ECO:0000313" key="3">
    <source>
        <dbReference type="EMBL" id="KOO33984.1"/>
    </source>
</evidence>
<evidence type="ECO:0000256" key="1">
    <source>
        <dbReference type="SAM" id="Coils"/>
    </source>
</evidence>
<comment type="caution">
    <text evidence="3">The sequence shown here is derived from an EMBL/GenBank/DDBJ whole genome shotgun (WGS) entry which is preliminary data.</text>
</comment>
<evidence type="ECO:0000313" key="4">
    <source>
        <dbReference type="Proteomes" id="UP000037460"/>
    </source>
</evidence>
<protein>
    <submittedName>
        <fullName evidence="3">Uncharacterized protein</fullName>
    </submittedName>
</protein>
<dbReference type="AlphaFoldDB" id="A0A0M0K5B0"/>
<proteinExistence type="predicted"/>
<name>A0A0M0K5B0_9EUKA</name>
<feature type="chain" id="PRO_5005602389" evidence="2">
    <location>
        <begin position="17"/>
        <end position="127"/>
    </location>
</feature>
<keyword evidence="1" id="KW-0175">Coiled coil</keyword>
<keyword evidence="2" id="KW-0732">Signal</keyword>